<dbReference type="Proteomes" id="UP000503447">
    <property type="component" value="Chromosome"/>
</dbReference>
<gene>
    <name evidence="1" type="ORF">FTUN_7754</name>
</gene>
<evidence type="ECO:0008006" key="3">
    <source>
        <dbReference type="Google" id="ProtNLM"/>
    </source>
</evidence>
<accession>A0A6M5Z1C3</accession>
<evidence type="ECO:0000313" key="1">
    <source>
        <dbReference type="EMBL" id="QJX00130.1"/>
    </source>
</evidence>
<keyword evidence="2" id="KW-1185">Reference proteome</keyword>
<sequence length="107" mass="11953">MIRALKNAPLMIDTPEVSAEERIANVSAGEQFQLNLMWWNTHVEEIRAAYTGKFVCVAGQELFAGDDPIEVIARAKAAHPNPGYGFFSLFLSPHRGPKIHAHQRRVV</sequence>
<dbReference type="RefSeq" id="WP_171474949.1">
    <property type="nucleotide sequence ID" value="NZ_CP053452.2"/>
</dbReference>
<name>A0A6M5Z1C3_9BACT</name>
<protein>
    <recommendedName>
        <fullName evidence="3">DUF5678 domain-containing protein</fullName>
    </recommendedName>
</protein>
<proteinExistence type="predicted"/>
<reference evidence="2" key="1">
    <citation type="submission" date="2020-05" db="EMBL/GenBank/DDBJ databases">
        <title>Frigoriglobus tundricola gen. nov., sp. nov., a psychrotolerant cellulolytic planctomycete of the family Gemmataceae with two divergent copies of 16S rRNA gene.</title>
        <authorList>
            <person name="Kulichevskaya I.S."/>
            <person name="Ivanova A.A."/>
            <person name="Naumoff D.G."/>
            <person name="Beletsky A.V."/>
            <person name="Rijpstra W.I.C."/>
            <person name="Sinninghe Damste J.S."/>
            <person name="Mardanov A.V."/>
            <person name="Ravin N.V."/>
            <person name="Dedysh S.N."/>
        </authorList>
    </citation>
    <scope>NUCLEOTIDE SEQUENCE [LARGE SCALE GENOMIC DNA]</scope>
    <source>
        <strain evidence="2">PL17</strain>
    </source>
</reference>
<dbReference type="KEGG" id="ftj:FTUN_7754"/>
<evidence type="ECO:0000313" key="2">
    <source>
        <dbReference type="Proteomes" id="UP000503447"/>
    </source>
</evidence>
<dbReference type="EMBL" id="CP053452">
    <property type="protein sequence ID" value="QJX00130.1"/>
    <property type="molecule type" value="Genomic_DNA"/>
</dbReference>
<organism evidence="1 2">
    <name type="scientific">Frigoriglobus tundricola</name>
    <dbReference type="NCBI Taxonomy" id="2774151"/>
    <lineage>
        <taxon>Bacteria</taxon>
        <taxon>Pseudomonadati</taxon>
        <taxon>Planctomycetota</taxon>
        <taxon>Planctomycetia</taxon>
        <taxon>Gemmatales</taxon>
        <taxon>Gemmataceae</taxon>
        <taxon>Frigoriglobus</taxon>
    </lineage>
</organism>
<dbReference type="AlphaFoldDB" id="A0A6M5Z1C3"/>